<dbReference type="NCBIfam" id="NF004051">
    <property type="entry name" value="PRK05571.1"/>
    <property type="match status" value="1"/>
</dbReference>
<name>A0A1G2LPS7_9BACT</name>
<dbReference type="SUPFAM" id="SSF89623">
    <property type="entry name" value="Ribose/Galactose isomerase RpiB/AlsB"/>
    <property type="match status" value="1"/>
</dbReference>
<dbReference type="PIRSF" id="PIRSF005384">
    <property type="entry name" value="RpiB_LacA_B"/>
    <property type="match status" value="1"/>
</dbReference>
<keyword evidence="3" id="KW-0413">Isomerase</keyword>
<gene>
    <name evidence="3" type="ORF">A2909_03150</name>
</gene>
<dbReference type="GO" id="GO:0004751">
    <property type="term" value="F:ribose-5-phosphate isomerase activity"/>
    <property type="evidence" value="ECO:0007669"/>
    <property type="project" value="TreeGrafter"/>
</dbReference>
<evidence type="ECO:0000256" key="2">
    <source>
        <dbReference type="PIRSR" id="PIRSR005384-2"/>
    </source>
</evidence>
<accession>A0A1G2LPS7</accession>
<feature type="binding site" evidence="2">
    <location>
        <begin position="8"/>
        <end position="9"/>
    </location>
    <ligand>
        <name>D-ribulose 5-phosphate</name>
        <dbReference type="ChEBI" id="CHEBI:58121"/>
    </ligand>
</feature>
<dbReference type="Pfam" id="PF02502">
    <property type="entry name" value="LacAB_rpiB"/>
    <property type="match status" value="1"/>
</dbReference>
<comment type="caution">
    <text evidence="3">The sequence shown here is derived from an EMBL/GenBank/DDBJ whole genome shotgun (WGS) entry which is preliminary data.</text>
</comment>
<dbReference type="EMBL" id="MHQZ01000027">
    <property type="protein sequence ID" value="OHA13640.1"/>
    <property type="molecule type" value="Genomic_DNA"/>
</dbReference>
<feature type="binding site" evidence="2">
    <location>
        <position position="149"/>
    </location>
    <ligand>
        <name>D-ribulose 5-phosphate</name>
        <dbReference type="ChEBI" id="CHEBI:58121"/>
    </ligand>
</feature>
<feature type="binding site" evidence="2">
    <location>
        <position position="106"/>
    </location>
    <ligand>
        <name>D-ribulose 5-phosphate</name>
        <dbReference type="ChEBI" id="CHEBI:58121"/>
    </ligand>
</feature>
<feature type="binding site" evidence="2">
    <location>
        <begin position="71"/>
        <end position="75"/>
    </location>
    <ligand>
        <name>D-ribulose 5-phosphate</name>
        <dbReference type="ChEBI" id="CHEBI:58121"/>
    </ligand>
</feature>
<dbReference type="GO" id="GO:0009052">
    <property type="term" value="P:pentose-phosphate shunt, non-oxidative branch"/>
    <property type="evidence" value="ECO:0007669"/>
    <property type="project" value="TreeGrafter"/>
</dbReference>
<dbReference type="InterPro" id="IPR003500">
    <property type="entry name" value="RpiB_LacA_LacB"/>
</dbReference>
<organism evidence="3 4">
    <name type="scientific">Candidatus Tagabacteria bacterium RIFCSPLOWO2_01_FULL_39_11</name>
    <dbReference type="NCBI Taxonomy" id="1802295"/>
    <lineage>
        <taxon>Bacteria</taxon>
        <taxon>Candidatus Tagaibacteriota</taxon>
    </lineage>
</organism>
<dbReference type="Proteomes" id="UP000178302">
    <property type="component" value="Unassembled WGS sequence"/>
</dbReference>
<protein>
    <submittedName>
        <fullName evidence="3">Ribose-5-phosphate isomerase</fullName>
    </submittedName>
</protein>
<dbReference type="Gene3D" id="3.40.1400.10">
    <property type="entry name" value="Sugar-phosphate isomerase, RpiB/LacA/LacB"/>
    <property type="match status" value="1"/>
</dbReference>
<comment type="similarity">
    <text evidence="1">Belongs to the LacAB/RpiB family.</text>
</comment>
<dbReference type="NCBIfam" id="TIGR00689">
    <property type="entry name" value="rpiB_lacA_lacB"/>
    <property type="match status" value="1"/>
</dbReference>
<feature type="binding site" evidence="2">
    <location>
        <position position="116"/>
    </location>
    <ligand>
        <name>D-ribulose 5-phosphate</name>
        <dbReference type="ChEBI" id="CHEBI:58121"/>
    </ligand>
</feature>
<dbReference type="GO" id="GO:0019316">
    <property type="term" value="P:D-allose catabolic process"/>
    <property type="evidence" value="ECO:0007669"/>
    <property type="project" value="TreeGrafter"/>
</dbReference>
<reference evidence="3 4" key="1">
    <citation type="journal article" date="2016" name="Nat. Commun.">
        <title>Thousands of microbial genomes shed light on interconnected biogeochemical processes in an aquifer system.</title>
        <authorList>
            <person name="Anantharaman K."/>
            <person name="Brown C.T."/>
            <person name="Hug L.A."/>
            <person name="Sharon I."/>
            <person name="Castelle C.J."/>
            <person name="Probst A.J."/>
            <person name="Thomas B.C."/>
            <person name="Singh A."/>
            <person name="Wilkins M.J."/>
            <person name="Karaoz U."/>
            <person name="Brodie E.L."/>
            <person name="Williams K.H."/>
            <person name="Hubbard S.S."/>
            <person name="Banfield J.F."/>
        </authorList>
    </citation>
    <scope>NUCLEOTIDE SEQUENCE [LARGE SCALE GENOMIC DNA]</scope>
</reference>
<evidence type="ECO:0000256" key="1">
    <source>
        <dbReference type="ARBA" id="ARBA00008754"/>
    </source>
</evidence>
<dbReference type="PANTHER" id="PTHR30345:SF0">
    <property type="entry name" value="DNA DAMAGE-REPAIR_TOLERATION PROTEIN DRT102"/>
    <property type="match status" value="1"/>
</dbReference>
<feature type="binding site" evidence="2">
    <location>
        <position position="145"/>
    </location>
    <ligand>
        <name>D-ribulose 5-phosphate</name>
        <dbReference type="ChEBI" id="CHEBI:58121"/>
    </ligand>
</feature>
<evidence type="ECO:0000313" key="3">
    <source>
        <dbReference type="EMBL" id="OHA13640.1"/>
    </source>
</evidence>
<proteinExistence type="inferred from homology"/>
<evidence type="ECO:0000313" key="4">
    <source>
        <dbReference type="Proteomes" id="UP000178302"/>
    </source>
</evidence>
<sequence length="156" mass="17604">MKIYLASDHAGFELKEKLKTFLAGLGYEIKDFGAFQYDAEDDYPDFIIPAAKALSEDVKNGIESRAIILGGSGQGEAVVANRFKGVRATVYYGGAEEMIKLSREHNNANCLSLGARFLSEDEAKKAVKLWLETSFPNHDYKNWQRHQRRIDKIDKL</sequence>
<dbReference type="AlphaFoldDB" id="A0A1G2LPS7"/>
<dbReference type="InterPro" id="IPR036569">
    <property type="entry name" value="RpiB_LacA_LacB_sf"/>
</dbReference>
<dbReference type="PANTHER" id="PTHR30345">
    <property type="entry name" value="RIBOSE-5-PHOSPHATE ISOMERASE B"/>
    <property type="match status" value="1"/>
</dbReference>